<accession>A0ABU9ZQI7</accession>
<keyword evidence="2" id="KW-1185">Reference proteome</keyword>
<organism evidence="1 2">
    <name type="scientific">Methylobacterium ajmalii</name>
    <dbReference type="NCBI Taxonomy" id="2738439"/>
    <lineage>
        <taxon>Bacteria</taxon>
        <taxon>Pseudomonadati</taxon>
        <taxon>Pseudomonadota</taxon>
        <taxon>Alphaproteobacteria</taxon>
        <taxon>Hyphomicrobiales</taxon>
        <taxon>Methylobacteriaceae</taxon>
        <taxon>Methylobacterium</taxon>
    </lineage>
</organism>
<evidence type="ECO:0000313" key="2">
    <source>
        <dbReference type="Proteomes" id="UP001407347"/>
    </source>
</evidence>
<dbReference type="EMBL" id="JAQYXP010000001">
    <property type="protein sequence ID" value="MEN3233797.1"/>
    <property type="molecule type" value="Genomic_DNA"/>
</dbReference>
<name>A0ABU9ZQI7_9HYPH</name>
<evidence type="ECO:0000313" key="1">
    <source>
        <dbReference type="EMBL" id="MEN3233797.1"/>
    </source>
</evidence>
<proteinExistence type="predicted"/>
<comment type="caution">
    <text evidence="1">The sequence shown here is derived from an EMBL/GenBank/DDBJ whole genome shotgun (WGS) entry which is preliminary data.</text>
</comment>
<sequence length="170" mass="19103">MDEFVSDIETDFPMSVVTGNLGDDHNIEFRLGYLIQTEQVVLMGVALIEGASFLPAYDGVFDLRFGIRLQYIGKPWNMTAMDFTQGTKRRYIHPNHRETVRNLTSQAIVGLVREVQPRVITMSSYDVELPPPALVKYGVIAECLNGVGYGTVSEYRCAKGHDRWHFAAAT</sequence>
<dbReference type="RefSeq" id="WP_346012895.1">
    <property type="nucleotide sequence ID" value="NZ_JAQYXP010000001.1"/>
</dbReference>
<reference evidence="1 2" key="1">
    <citation type="journal article" date="2023" name="PLoS ONE">
        <title>Complete genome assembly of Hawai'i environmental nontuberculous mycobacteria reveals unexpected co-isolation with methylobacteria.</title>
        <authorList>
            <person name="Hendrix J."/>
            <person name="Epperson L.E."/>
            <person name="Tong E.I."/>
            <person name="Chan Y.L."/>
            <person name="Hasan N.A."/>
            <person name="Dawrs S.N."/>
            <person name="Norton G.J."/>
            <person name="Virdi R."/>
            <person name="Crooks J.L."/>
            <person name="Chan E.D."/>
            <person name="Honda J.R."/>
            <person name="Strong M."/>
        </authorList>
    </citation>
    <scope>NUCLEOTIDE SEQUENCE [LARGE SCALE GENOMIC DNA]</scope>
    <source>
        <strain evidence="1 2">NJH_HI04-1</strain>
    </source>
</reference>
<dbReference type="Proteomes" id="UP001407347">
    <property type="component" value="Unassembled WGS sequence"/>
</dbReference>
<protein>
    <submittedName>
        <fullName evidence="1">Uncharacterized protein</fullName>
    </submittedName>
</protein>
<gene>
    <name evidence="1" type="ORF">PUR29_09305</name>
</gene>